<dbReference type="Proteomes" id="UP001238096">
    <property type="component" value="Chromosome"/>
</dbReference>
<keyword evidence="3 5" id="KW-1133">Transmembrane helix</keyword>
<dbReference type="InterPro" id="IPR014743">
    <property type="entry name" value="Cl-channel_core"/>
</dbReference>
<keyword evidence="4 5" id="KW-0472">Membrane</keyword>
<feature type="transmembrane region" description="Helical" evidence="5">
    <location>
        <begin position="20"/>
        <end position="47"/>
    </location>
</feature>
<evidence type="ECO:0000256" key="2">
    <source>
        <dbReference type="ARBA" id="ARBA00022692"/>
    </source>
</evidence>
<feature type="transmembrane region" description="Helical" evidence="5">
    <location>
        <begin position="185"/>
        <end position="205"/>
    </location>
</feature>
<evidence type="ECO:0000256" key="5">
    <source>
        <dbReference type="SAM" id="Phobius"/>
    </source>
</evidence>
<dbReference type="Gene3D" id="1.10.3080.10">
    <property type="entry name" value="Clc chloride channel"/>
    <property type="match status" value="1"/>
</dbReference>
<comment type="subcellular location">
    <subcellularLocation>
        <location evidence="1">Membrane</location>
        <topology evidence="1">Multi-pass membrane protein</topology>
    </subcellularLocation>
</comment>
<gene>
    <name evidence="6" type="ORF">N1496_01960</name>
</gene>
<feature type="transmembrane region" description="Helical" evidence="5">
    <location>
        <begin position="376"/>
        <end position="394"/>
    </location>
</feature>
<accession>A0ABY9LJX2</accession>
<dbReference type="SUPFAM" id="SSF81340">
    <property type="entry name" value="Clc chloride channel"/>
    <property type="match status" value="1"/>
</dbReference>
<organism evidence="6 7">
    <name type="scientific">Streptococcus didelphis</name>
    <dbReference type="NCBI Taxonomy" id="102886"/>
    <lineage>
        <taxon>Bacteria</taxon>
        <taxon>Bacillati</taxon>
        <taxon>Bacillota</taxon>
        <taxon>Bacilli</taxon>
        <taxon>Lactobacillales</taxon>
        <taxon>Streptococcaceae</taxon>
        <taxon>Streptococcus</taxon>
    </lineage>
</organism>
<proteinExistence type="predicted"/>
<evidence type="ECO:0000313" key="6">
    <source>
        <dbReference type="EMBL" id="WMB28406.1"/>
    </source>
</evidence>
<feature type="transmembrane region" description="Helical" evidence="5">
    <location>
        <begin position="259"/>
        <end position="278"/>
    </location>
</feature>
<evidence type="ECO:0000256" key="3">
    <source>
        <dbReference type="ARBA" id="ARBA00022989"/>
    </source>
</evidence>
<keyword evidence="2 5" id="KW-0812">Transmembrane</keyword>
<dbReference type="InterPro" id="IPR050368">
    <property type="entry name" value="ClC-type_chloride_channel"/>
</dbReference>
<feature type="transmembrane region" description="Helical" evidence="5">
    <location>
        <begin position="53"/>
        <end position="72"/>
    </location>
</feature>
<evidence type="ECO:0000256" key="4">
    <source>
        <dbReference type="ARBA" id="ARBA00023136"/>
    </source>
</evidence>
<dbReference type="Pfam" id="PF00654">
    <property type="entry name" value="Voltage_CLC"/>
    <property type="match status" value="1"/>
</dbReference>
<dbReference type="PRINTS" id="PR00762">
    <property type="entry name" value="CLCHANNEL"/>
</dbReference>
<keyword evidence="7" id="KW-1185">Reference proteome</keyword>
<evidence type="ECO:0000313" key="7">
    <source>
        <dbReference type="Proteomes" id="UP001238096"/>
    </source>
</evidence>
<feature type="transmembrane region" description="Helical" evidence="5">
    <location>
        <begin position="299"/>
        <end position="318"/>
    </location>
</feature>
<dbReference type="InterPro" id="IPR001807">
    <property type="entry name" value="ClC"/>
</dbReference>
<dbReference type="RefSeq" id="WP_018365754.1">
    <property type="nucleotide sequence ID" value="NZ_CP110509.1"/>
</dbReference>
<feature type="transmembrane region" description="Helical" evidence="5">
    <location>
        <begin position="226"/>
        <end position="247"/>
    </location>
</feature>
<feature type="transmembrane region" description="Helical" evidence="5">
    <location>
        <begin position="148"/>
        <end position="173"/>
    </location>
</feature>
<name>A0ABY9LJX2_9STRE</name>
<dbReference type="PANTHER" id="PTHR43427">
    <property type="entry name" value="CHLORIDE CHANNEL PROTEIN CLC-E"/>
    <property type="match status" value="1"/>
</dbReference>
<reference evidence="7" key="1">
    <citation type="submission" date="2022-10" db="EMBL/GenBank/DDBJ databases">
        <title>Streptococcus didelphis as causative of fatal infections in opossums (Didelphis albiventris).</title>
        <authorList>
            <person name="Breyer G.M."/>
            <person name="Da Silva M.E.R.J."/>
            <person name="Siqueira F.M."/>
        </authorList>
    </citation>
    <scope>NUCLEOTIDE SEQUENCE [LARGE SCALE GENOMIC DNA]</scope>
    <source>
        <strain evidence="7">LBVP101/21</strain>
    </source>
</reference>
<sequence length="409" mass="44442">MINCLESMRPKHRSITEMFLIASLALLIGLVVGALDFIFGSVLLVLSDFRDDNLLLTLPFLPFVGLFIIFIYQHFGQGSDQGMSLIFDLGQGRKTELPKALIPLVILSTWLTHLFGGSAGREGVAVQIGAGVAYYGQKMGKIPNASRLFIICGMAAGFSGLFQTPMAASLFALEVLVLDRIPFKALLPVVIASFTASFSSHYLGLEKFSMPLGEKTNLNPQLMLKLVLLGLIFGLVGNLFALGLKWLKGFLAQKLANPYQRIFLLGLTLSLALFLLFWGRYSGLGTNLISLAFRGQEIYAYDWLLKLGLTIVTIVAGFQGGEVTPLFAIGASLGSFLGPYFGISYQLAAALGYCAVFSSATNTFFAPIFIGLEVFGPNQISSIFIVVAFSYMLNREVSIYGKQKGPELI</sequence>
<evidence type="ECO:0000256" key="1">
    <source>
        <dbReference type="ARBA" id="ARBA00004141"/>
    </source>
</evidence>
<dbReference type="EMBL" id="CP110509">
    <property type="protein sequence ID" value="WMB28406.1"/>
    <property type="molecule type" value="Genomic_DNA"/>
</dbReference>
<protein>
    <submittedName>
        <fullName evidence="6">Chloride channel protein</fullName>
    </submittedName>
</protein>
<dbReference type="PANTHER" id="PTHR43427:SF12">
    <property type="entry name" value="CHLORIDE TRANSPORTER"/>
    <property type="match status" value="1"/>
</dbReference>